<organism evidence="3 4">
    <name type="scientific">Mobilitalea sibirica</name>
    <dbReference type="NCBI Taxonomy" id="1462919"/>
    <lineage>
        <taxon>Bacteria</taxon>
        <taxon>Bacillati</taxon>
        <taxon>Bacillota</taxon>
        <taxon>Clostridia</taxon>
        <taxon>Lachnospirales</taxon>
        <taxon>Lachnospiraceae</taxon>
        <taxon>Mobilitalea</taxon>
    </lineage>
</organism>
<dbReference type="Gene3D" id="3.10.620.30">
    <property type="match status" value="1"/>
</dbReference>
<feature type="transmembrane region" description="Helical" evidence="1">
    <location>
        <begin position="12"/>
        <end position="31"/>
    </location>
</feature>
<feature type="transmembrane region" description="Helical" evidence="1">
    <location>
        <begin position="655"/>
        <end position="680"/>
    </location>
</feature>
<feature type="transmembrane region" description="Helical" evidence="1">
    <location>
        <begin position="194"/>
        <end position="212"/>
    </location>
</feature>
<keyword evidence="4" id="KW-1185">Reference proteome</keyword>
<proteinExistence type="predicted"/>
<dbReference type="AlphaFoldDB" id="A0A8J7HBF7"/>
<dbReference type="InterPro" id="IPR052901">
    <property type="entry name" value="Bact_TGase-like"/>
</dbReference>
<evidence type="ECO:0000313" key="4">
    <source>
        <dbReference type="Proteomes" id="UP000623269"/>
    </source>
</evidence>
<dbReference type="InterPro" id="IPR002931">
    <property type="entry name" value="Transglutaminase-like"/>
</dbReference>
<dbReference type="Pfam" id="PF01841">
    <property type="entry name" value="Transglut_core"/>
    <property type="match status" value="1"/>
</dbReference>
<feature type="transmembrane region" description="Helical" evidence="1">
    <location>
        <begin position="111"/>
        <end position="131"/>
    </location>
</feature>
<sequence>MLNDKEKMYQVYHALLSMVLTWALTLTINQYYELRVHFLLCAIFSFVPAALVYVFDCNRKNTVSYLIIASVLPVLALFFWIRGINPIRWFQELIEWIIYFDGTEELYKGSYAHFVVYAVAFLSSILFYVIVRYEITKMILAAVVLAFMIYLAIQEIDISKVVVGIGIFYFLSIIVEICGRWYTRKAGKQEKRAGILYLAPVCLLLAVLSVSMPSKPEPLQWKGVKTFYHNIKDKMEFLVSEWGKKEGEFSIAFTGYSEEGGSLGTASLTRDNKIALKISRYSGYNPIYLIGSVSDTYTGNSWEKSRNDYLEGEAEYLLDYGEMVMALSRLDSEIIQDEQLVERRLLKVEYEYIKTKTFFYPLKTSWADLLEKQNDLSTEYANITFPKAVGKETAYQFILYDMNLKGEAFQTMLRELNSFSYNTEISMDRKTILWLEDYLFYYDSIDSISNRTNFYELLRDRANYINELYTTLPETLPERVKELAYEITEGYDTDYDKLIAIESYLKDYTYTLDPGRLPKDRDFVDYFLFDSKEGYCTSYATAMAILGRCIGIPTRYVEGFAADYNEEPADRHMYPVRNSQAHAWAEAYIEGFGWVPFESTPPFYDNRYITWKEKKKSQEAGLPLMEEFIPPQEIYLPPEEGFVVPLQQEKKASNFMVGLLITSTTVLILIILLVIYYITLKYKYNKIFKKADYNKKMYMLFLRILRLLKREGFVLGAQETILMLSKRIRDLYHYDRVEFSDVANIFMRYRYADARITEEEFNRVAIFYQGLENKQREEITKSRLLLEEFIFLMKKSNR</sequence>
<evidence type="ECO:0000313" key="3">
    <source>
        <dbReference type="EMBL" id="MBH1941036.1"/>
    </source>
</evidence>
<reference evidence="3" key="1">
    <citation type="submission" date="2020-12" db="EMBL/GenBank/DDBJ databases">
        <title>M. sibirica DSM 26468T genome.</title>
        <authorList>
            <person name="Thieme N."/>
            <person name="Rettenmaier R."/>
            <person name="Zverlov V."/>
            <person name="Liebl W."/>
        </authorList>
    </citation>
    <scope>NUCLEOTIDE SEQUENCE</scope>
    <source>
        <strain evidence="3">DSM 26468</strain>
    </source>
</reference>
<evidence type="ECO:0000256" key="1">
    <source>
        <dbReference type="SAM" id="Phobius"/>
    </source>
</evidence>
<dbReference type="SUPFAM" id="SSF54001">
    <property type="entry name" value="Cysteine proteinases"/>
    <property type="match status" value="1"/>
</dbReference>
<gene>
    <name evidence="3" type="ORF">I5677_09045</name>
</gene>
<dbReference type="PANTHER" id="PTHR42736:SF1">
    <property type="entry name" value="PROTEIN-GLUTAMINE GAMMA-GLUTAMYLTRANSFERASE"/>
    <property type="match status" value="1"/>
</dbReference>
<keyword evidence="1" id="KW-0812">Transmembrane</keyword>
<feature type="transmembrane region" description="Helical" evidence="1">
    <location>
        <begin position="62"/>
        <end position="81"/>
    </location>
</feature>
<comment type="caution">
    <text evidence="3">The sequence shown here is derived from an EMBL/GenBank/DDBJ whole genome shotgun (WGS) entry which is preliminary data.</text>
</comment>
<accession>A0A8J7HBF7</accession>
<dbReference type="Proteomes" id="UP000623269">
    <property type="component" value="Unassembled WGS sequence"/>
</dbReference>
<evidence type="ECO:0000259" key="2">
    <source>
        <dbReference type="SMART" id="SM00460"/>
    </source>
</evidence>
<feature type="transmembrane region" description="Helical" evidence="1">
    <location>
        <begin position="37"/>
        <end position="55"/>
    </location>
</feature>
<dbReference type="RefSeq" id="WP_197661262.1">
    <property type="nucleotide sequence ID" value="NZ_JAEAGR010000008.1"/>
</dbReference>
<dbReference type="EMBL" id="JAEAGR010000008">
    <property type="protein sequence ID" value="MBH1941036.1"/>
    <property type="molecule type" value="Genomic_DNA"/>
</dbReference>
<feature type="transmembrane region" description="Helical" evidence="1">
    <location>
        <begin position="162"/>
        <end position="182"/>
    </location>
</feature>
<protein>
    <recommendedName>
        <fullName evidence="2">Transglutaminase-like domain-containing protein</fullName>
    </recommendedName>
</protein>
<keyword evidence="1" id="KW-0472">Membrane</keyword>
<feature type="domain" description="Transglutaminase-like" evidence="2">
    <location>
        <begin position="528"/>
        <end position="601"/>
    </location>
</feature>
<keyword evidence="1" id="KW-1133">Transmembrane helix</keyword>
<dbReference type="InterPro" id="IPR038765">
    <property type="entry name" value="Papain-like_cys_pep_sf"/>
</dbReference>
<dbReference type="PANTHER" id="PTHR42736">
    <property type="entry name" value="PROTEIN-GLUTAMINE GAMMA-GLUTAMYLTRANSFERASE"/>
    <property type="match status" value="1"/>
</dbReference>
<dbReference type="SMART" id="SM00460">
    <property type="entry name" value="TGc"/>
    <property type="match status" value="1"/>
</dbReference>
<name>A0A8J7HBF7_9FIRM</name>
<feature type="transmembrane region" description="Helical" evidence="1">
    <location>
        <begin position="138"/>
        <end position="156"/>
    </location>
</feature>